<protein>
    <submittedName>
        <fullName evidence="1">Uncharacterized protein</fullName>
    </submittedName>
</protein>
<dbReference type="AlphaFoldDB" id="A0A8T0GTP4"/>
<sequence>MMSKLPLCFSRCWITPIRPLFLPPVTITMLPMSNLMNSTTFPVSRLIFTVSLALIRGSGYLMVRPSKVVMCGTPLSPNWAALTLHSLYCNKSTI</sequence>
<dbReference type="Proteomes" id="UP000822688">
    <property type="component" value="Chromosome 9"/>
</dbReference>
<dbReference type="EMBL" id="CM026430">
    <property type="protein sequence ID" value="KAG0562380.1"/>
    <property type="molecule type" value="Genomic_DNA"/>
</dbReference>
<reference evidence="1" key="1">
    <citation type="submission" date="2020-06" db="EMBL/GenBank/DDBJ databases">
        <title>WGS assembly of Ceratodon purpureus strain R40.</title>
        <authorList>
            <person name="Carey S.B."/>
            <person name="Jenkins J."/>
            <person name="Shu S."/>
            <person name="Lovell J.T."/>
            <person name="Sreedasyam A."/>
            <person name="Maumus F."/>
            <person name="Tiley G.P."/>
            <person name="Fernandez-Pozo N."/>
            <person name="Barry K."/>
            <person name="Chen C."/>
            <person name="Wang M."/>
            <person name="Lipzen A."/>
            <person name="Daum C."/>
            <person name="Saski C.A."/>
            <person name="Payton A.C."/>
            <person name="Mcbreen J.C."/>
            <person name="Conrad R.E."/>
            <person name="Kollar L.M."/>
            <person name="Olsson S."/>
            <person name="Huttunen S."/>
            <person name="Landis J.B."/>
            <person name="Wickett N.J."/>
            <person name="Johnson M.G."/>
            <person name="Rensing S.A."/>
            <person name="Grimwood J."/>
            <person name="Schmutz J."/>
            <person name="Mcdaniel S.F."/>
        </authorList>
    </citation>
    <scope>NUCLEOTIDE SEQUENCE</scope>
    <source>
        <strain evidence="1">R40</strain>
    </source>
</reference>
<organism evidence="1 2">
    <name type="scientific">Ceratodon purpureus</name>
    <name type="common">Fire moss</name>
    <name type="synonym">Dicranum purpureum</name>
    <dbReference type="NCBI Taxonomy" id="3225"/>
    <lineage>
        <taxon>Eukaryota</taxon>
        <taxon>Viridiplantae</taxon>
        <taxon>Streptophyta</taxon>
        <taxon>Embryophyta</taxon>
        <taxon>Bryophyta</taxon>
        <taxon>Bryophytina</taxon>
        <taxon>Bryopsida</taxon>
        <taxon>Dicranidae</taxon>
        <taxon>Pseudoditrichales</taxon>
        <taxon>Ditrichaceae</taxon>
        <taxon>Ceratodon</taxon>
    </lineage>
</organism>
<accession>A0A8T0GTP4</accession>
<evidence type="ECO:0000313" key="2">
    <source>
        <dbReference type="Proteomes" id="UP000822688"/>
    </source>
</evidence>
<comment type="caution">
    <text evidence="1">The sequence shown here is derived from an EMBL/GenBank/DDBJ whole genome shotgun (WGS) entry which is preliminary data.</text>
</comment>
<gene>
    <name evidence="1" type="ORF">KC19_9G141400</name>
</gene>
<name>A0A8T0GTP4_CERPU</name>
<feature type="non-terminal residue" evidence="1">
    <location>
        <position position="94"/>
    </location>
</feature>
<evidence type="ECO:0000313" key="1">
    <source>
        <dbReference type="EMBL" id="KAG0562380.1"/>
    </source>
</evidence>
<keyword evidence="2" id="KW-1185">Reference proteome</keyword>
<proteinExistence type="predicted"/>